<gene>
    <name evidence="10" type="primary">accB</name>
    <name evidence="10" type="ORF">RAK27_06120</name>
</gene>
<dbReference type="Pfam" id="PF00364">
    <property type="entry name" value="Biotin_lipoyl"/>
    <property type="match status" value="1"/>
</dbReference>
<dbReference type="EMBL" id="JAVBVO010000003">
    <property type="protein sequence ID" value="MDZ5758233.1"/>
    <property type="molecule type" value="Genomic_DNA"/>
</dbReference>
<comment type="pathway">
    <text evidence="1 8">Lipid metabolism; fatty acid biosynthesis.</text>
</comment>
<dbReference type="GO" id="GO:0003989">
    <property type="term" value="F:acetyl-CoA carboxylase activity"/>
    <property type="evidence" value="ECO:0007669"/>
    <property type="project" value="InterPro"/>
</dbReference>
<dbReference type="AlphaFoldDB" id="A0AAW9K7F7"/>
<dbReference type="GO" id="GO:0006633">
    <property type="term" value="P:fatty acid biosynthetic process"/>
    <property type="evidence" value="ECO:0007669"/>
    <property type="project" value="UniProtKB-KW"/>
</dbReference>
<dbReference type="PROSITE" id="PS50968">
    <property type="entry name" value="BIOTINYL_LIPOYL"/>
    <property type="match status" value="1"/>
</dbReference>
<dbReference type="RefSeq" id="WP_056999499.1">
    <property type="nucleotide sequence ID" value="NZ_BJOJ01000018.1"/>
</dbReference>
<keyword evidence="4 8" id="KW-0276">Fatty acid metabolism</keyword>
<evidence type="ECO:0000256" key="2">
    <source>
        <dbReference type="ARBA" id="ARBA00017562"/>
    </source>
</evidence>
<feature type="domain" description="Lipoyl-binding" evidence="9">
    <location>
        <begin position="80"/>
        <end position="156"/>
    </location>
</feature>
<evidence type="ECO:0000256" key="5">
    <source>
        <dbReference type="ARBA" id="ARBA00023098"/>
    </source>
</evidence>
<dbReference type="NCBIfam" id="TIGR00531">
    <property type="entry name" value="BCCP"/>
    <property type="match status" value="1"/>
</dbReference>
<dbReference type="GO" id="GO:0009317">
    <property type="term" value="C:acetyl-CoA carboxylase complex"/>
    <property type="evidence" value="ECO:0007669"/>
    <property type="project" value="InterPro"/>
</dbReference>
<keyword evidence="5 8" id="KW-0443">Lipid metabolism</keyword>
<dbReference type="PROSITE" id="PS00188">
    <property type="entry name" value="BIOTIN"/>
    <property type="match status" value="1"/>
</dbReference>
<sequence>MNIAEVKELLTIVNDSKLTEFDLQMDNVVLHMSKNTHQAPKEMAAPQAQTQQATAVSAVPQTATEVQVEEVVKTTVSEEGNLIKAPIVGVVYLAASPDKPNFKKVGDTVEVGETLCIVEAMKLMNEITSDVAGTVTEVLIENEEVVEYNQPLFRIV</sequence>
<dbReference type="PANTHER" id="PTHR45266">
    <property type="entry name" value="OXALOACETATE DECARBOXYLASE ALPHA CHAIN"/>
    <property type="match status" value="1"/>
</dbReference>
<dbReference type="Proteomes" id="UP001290462">
    <property type="component" value="Unassembled WGS sequence"/>
</dbReference>
<keyword evidence="3 8" id="KW-0444">Lipid biosynthesis</keyword>
<evidence type="ECO:0000256" key="1">
    <source>
        <dbReference type="ARBA" id="ARBA00005194"/>
    </source>
</evidence>
<proteinExistence type="predicted"/>
<evidence type="ECO:0000256" key="7">
    <source>
        <dbReference type="ARBA" id="ARBA00023267"/>
    </source>
</evidence>
<evidence type="ECO:0000313" key="11">
    <source>
        <dbReference type="Proteomes" id="UP001290462"/>
    </source>
</evidence>
<dbReference type="CDD" id="cd06850">
    <property type="entry name" value="biotinyl_domain"/>
    <property type="match status" value="1"/>
</dbReference>
<dbReference type="InterPro" id="IPR001882">
    <property type="entry name" value="Biotin_BS"/>
</dbReference>
<keyword evidence="10" id="KW-0436">Ligase</keyword>
<evidence type="ECO:0000256" key="4">
    <source>
        <dbReference type="ARBA" id="ARBA00022832"/>
    </source>
</evidence>
<keyword evidence="6 8" id="KW-0275">Fatty acid biosynthesis</keyword>
<evidence type="ECO:0000256" key="3">
    <source>
        <dbReference type="ARBA" id="ARBA00022516"/>
    </source>
</evidence>
<reference evidence="10" key="1">
    <citation type="submission" date="2023-08" db="EMBL/GenBank/DDBJ databases">
        <title>Genomic characterization of piscicolin 126 produced by Carnobacterium maltaromaticum CM22 strain isolated from salmon (Salmo salar).</title>
        <authorList>
            <person name="Gonzalez-Gragera E."/>
            <person name="Garcia-Lopez J.D."/>
            <person name="Teso-Perez C."/>
            <person name="Gimenez-Hernandez I."/>
            <person name="Peralta-Sanchez J.M."/>
            <person name="Valdivia E."/>
            <person name="Montalban-Lopez M."/>
            <person name="Martin-Platero A.M."/>
            <person name="Banos A."/>
            <person name="Martinez-Bueno M."/>
        </authorList>
    </citation>
    <scope>NUCLEOTIDE SEQUENCE</scope>
    <source>
        <strain evidence="10">CM22</strain>
    </source>
</reference>
<protein>
    <recommendedName>
        <fullName evidence="2 8">Biotin carboxyl carrier protein of acetyl-CoA carboxylase</fullName>
    </recommendedName>
</protein>
<dbReference type="Gene3D" id="2.40.50.100">
    <property type="match status" value="1"/>
</dbReference>
<dbReference type="PANTHER" id="PTHR45266:SF3">
    <property type="entry name" value="OXALOACETATE DECARBOXYLASE ALPHA CHAIN"/>
    <property type="match status" value="1"/>
</dbReference>
<comment type="function">
    <text evidence="8">This protein is a component of the acetyl coenzyme A carboxylase complex; first, biotin carboxylase catalyzes the carboxylation of the carrier protein and then the transcarboxylase transfers the carboxyl group to form malonyl-CoA.</text>
</comment>
<accession>A0AAW9K7F7</accession>
<evidence type="ECO:0000256" key="8">
    <source>
        <dbReference type="RuleBase" id="RU364072"/>
    </source>
</evidence>
<evidence type="ECO:0000259" key="9">
    <source>
        <dbReference type="PROSITE" id="PS50968"/>
    </source>
</evidence>
<dbReference type="InterPro" id="IPR000089">
    <property type="entry name" value="Biotin_lipoyl"/>
</dbReference>
<organism evidence="10 11">
    <name type="scientific">Carnobacterium maltaromaticum</name>
    <name type="common">Carnobacterium piscicola</name>
    <dbReference type="NCBI Taxonomy" id="2751"/>
    <lineage>
        <taxon>Bacteria</taxon>
        <taxon>Bacillati</taxon>
        <taxon>Bacillota</taxon>
        <taxon>Bacilli</taxon>
        <taxon>Lactobacillales</taxon>
        <taxon>Carnobacteriaceae</taxon>
        <taxon>Carnobacterium</taxon>
    </lineage>
</organism>
<keyword evidence="7 8" id="KW-0092">Biotin</keyword>
<dbReference type="SUPFAM" id="SSF51230">
    <property type="entry name" value="Single hybrid motif"/>
    <property type="match status" value="1"/>
</dbReference>
<evidence type="ECO:0000313" key="10">
    <source>
        <dbReference type="EMBL" id="MDZ5758233.1"/>
    </source>
</evidence>
<evidence type="ECO:0000256" key="6">
    <source>
        <dbReference type="ARBA" id="ARBA00023160"/>
    </source>
</evidence>
<comment type="caution">
    <text evidence="10">The sequence shown here is derived from an EMBL/GenBank/DDBJ whole genome shotgun (WGS) entry which is preliminary data.</text>
</comment>
<dbReference type="InterPro" id="IPR011053">
    <property type="entry name" value="Single_hybrid_motif"/>
</dbReference>
<dbReference type="PRINTS" id="PR01071">
    <property type="entry name" value="ACOABIOTINCC"/>
</dbReference>
<name>A0AAW9K7F7_CARML</name>
<dbReference type="InterPro" id="IPR050709">
    <property type="entry name" value="Biotin_Carboxyl_Carrier/Decarb"/>
</dbReference>
<dbReference type="InterPro" id="IPR001249">
    <property type="entry name" value="AcCoA_biotinCC"/>
</dbReference>